<keyword evidence="2" id="KW-0201">Cytochrome c-type biogenesis</keyword>
<gene>
    <name evidence="6" type="ORF">DV711_08320</name>
</gene>
<comment type="subcellular location">
    <subcellularLocation>
        <location evidence="1">Cell envelope</location>
    </subcellularLocation>
</comment>
<dbReference type="InterPro" id="IPR013766">
    <property type="entry name" value="Thioredoxin_domain"/>
</dbReference>
<evidence type="ECO:0000256" key="3">
    <source>
        <dbReference type="ARBA" id="ARBA00023284"/>
    </source>
</evidence>
<organism evidence="6 7">
    <name type="scientific">Motiliproteus coralliicola</name>
    <dbReference type="NCBI Taxonomy" id="2283196"/>
    <lineage>
        <taxon>Bacteria</taxon>
        <taxon>Pseudomonadati</taxon>
        <taxon>Pseudomonadota</taxon>
        <taxon>Gammaproteobacteria</taxon>
        <taxon>Oceanospirillales</taxon>
        <taxon>Oceanospirillaceae</taxon>
        <taxon>Motiliproteus</taxon>
    </lineage>
</organism>
<evidence type="ECO:0000256" key="2">
    <source>
        <dbReference type="ARBA" id="ARBA00022748"/>
    </source>
</evidence>
<evidence type="ECO:0000256" key="4">
    <source>
        <dbReference type="SAM" id="SignalP"/>
    </source>
</evidence>
<dbReference type="Proteomes" id="UP000253769">
    <property type="component" value="Unassembled WGS sequence"/>
</dbReference>
<dbReference type="CDD" id="cd02966">
    <property type="entry name" value="TlpA_like_family"/>
    <property type="match status" value="1"/>
</dbReference>
<dbReference type="InterPro" id="IPR013740">
    <property type="entry name" value="Redoxin"/>
</dbReference>
<dbReference type="PANTHER" id="PTHR42852">
    <property type="entry name" value="THIOL:DISULFIDE INTERCHANGE PROTEIN DSBE"/>
    <property type="match status" value="1"/>
</dbReference>
<keyword evidence="7" id="KW-1185">Reference proteome</keyword>
<evidence type="ECO:0000313" key="7">
    <source>
        <dbReference type="Proteomes" id="UP000253769"/>
    </source>
</evidence>
<dbReference type="PROSITE" id="PS51352">
    <property type="entry name" value="THIOREDOXIN_2"/>
    <property type="match status" value="1"/>
</dbReference>
<dbReference type="GO" id="GO:0015036">
    <property type="term" value="F:disulfide oxidoreductase activity"/>
    <property type="evidence" value="ECO:0007669"/>
    <property type="project" value="UniProtKB-ARBA"/>
</dbReference>
<dbReference type="PROSITE" id="PS00194">
    <property type="entry name" value="THIOREDOXIN_1"/>
    <property type="match status" value="1"/>
</dbReference>
<sequence length="199" mass="22354">MARLWRASVMLAMLLLSISVQAHHDESEPSDGTVNSFIPINPPLTINSVDFVRGASEAVSLDDFKGKLVLLNFWATWCPPCLRELPSLDRLQQRLGSERFEVVAVALDRSGYEGAKAYYQRLGVEHLELYTGSKLAFSYEFPVDVFPSSFFIDSQGRVLSFLRSYVEWDDPAADRMIREYLANSSLSRAKAENPVAPSE</sequence>
<feature type="domain" description="Thioredoxin" evidence="5">
    <location>
        <begin position="16"/>
        <end position="182"/>
    </location>
</feature>
<evidence type="ECO:0000256" key="1">
    <source>
        <dbReference type="ARBA" id="ARBA00004196"/>
    </source>
</evidence>
<evidence type="ECO:0000313" key="6">
    <source>
        <dbReference type="EMBL" id="RDE22585.1"/>
    </source>
</evidence>
<feature type="chain" id="PRO_5016893543" evidence="4">
    <location>
        <begin position="23"/>
        <end position="199"/>
    </location>
</feature>
<dbReference type="InterPro" id="IPR017937">
    <property type="entry name" value="Thioredoxin_CS"/>
</dbReference>
<dbReference type="GO" id="GO:0017004">
    <property type="term" value="P:cytochrome complex assembly"/>
    <property type="evidence" value="ECO:0007669"/>
    <property type="project" value="UniProtKB-KW"/>
</dbReference>
<dbReference type="EMBL" id="QQOH01000002">
    <property type="protein sequence ID" value="RDE22585.1"/>
    <property type="molecule type" value="Genomic_DNA"/>
</dbReference>
<dbReference type="SUPFAM" id="SSF52833">
    <property type="entry name" value="Thioredoxin-like"/>
    <property type="match status" value="1"/>
</dbReference>
<dbReference type="Pfam" id="PF08534">
    <property type="entry name" value="Redoxin"/>
    <property type="match status" value="1"/>
</dbReference>
<proteinExistence type="predicted"/>
<dbReference type="InterPro" id="IPR050553">
    <property type="entry name" value="Thioredoxin_ResA/DsbE_sf"/>
</dbReference>
<protein>
    <submittedName>
        <fullName evidence="6">TlpA family protein disulfide reductase</fullName>
    </submittedName>
</protein>
<comment type="caution">
    <text evidence="6">The sequence shown here is derived from an EMBL/GenBank/DDBJ whole genome shotgun (WGS) entry which is preliminary data.</text>
</comment>
<keyword evidence="3" id="KW-0676">Redox-active center</keyword>
<dbReference type="InterPro" id="IPR036249">
    <property type="entry name" value="Thioredoxin-like_sf"/>
</dbReference>
<name>A0A369WSX0_9GAMM</name>
<accession>A0A369WSX0</accession>
<dbReference type="PANTHER" id="PTHR42852:SF13">
    <property type="entry name" value="PROTEIN DIPZ"/>
    <property type="match status" value="1"/>
</dbReference>
<dbReference type="Gene3D" id="3.40.30.10">
    <property type="entry name" value="Glutaredoxin"/>
    <property type="match status" value="1"/>
</dbReference>
<dbReference type="RefSeq" id="WP_114695218.1">
    <property type="nucleotide sequence ID" value="NZ_QQOH01000002.1"/>
</dbReference>
<dbReference type="AlphaFoldDB" id="A0A369WSX0"/>
<keyword evidence="4" id="KW-0732">Signal</keyword>
<dbReference type="GO" id="GO:0030313">
    <property type="term" value="C:cell envelope"/>
    <property type="evidence" value="ECO:0007669"/>
    <property type="project" value="UniProtKB-SubCell"/>
</dbReference>
<reference evidence="6 7" key="1">
    <citation type="submission" date="2018-07" db="EMBL/GenBank/DDBJ databases">
        <title>Motiliproteus coralliicola sp. nov., a bacterium isolated from Coral.</title>
        <authorList>
            <person name="Wang G."/>
        </authorList>
    </citation>
    <scope>NUCLEOTIDE SEQUENCE [LARGE SCALE GENOMIC DNA]</scope>
    <source>
        <strain evidence="6 7">C34</strain>
    </source>
</reference>
<evidence type="ECO:0000259" key="5">
    <source>
        <dbReference type="PROSITE" id="PS51352"/>
    </source>
</evidence>
<dbReference type="OrthoDB" id="9799347at2"/>
<feature type="signal peptide" evidence="4">
    <location>
        <begin position="1"/>
        <end position="22"/>
    </location>
</feature>